<evidence type="ECO:0000256" key="8">
    <source>
        <dbReference type="ARBA" id="ARBA00023015"/>
    </source>
</evidence>
<dbReference type="FunFam" id="3.30.50.10:FF:000029">
    <property type="entry name" value="mineralocorticoid receptor isoform X1"/>
    <property type="match status" value="1"/>
</dbReference>
<keyword evidence="5" id="KW-0479">Metal-binding</keyword>
<evidence type="ECO:0000256" key="14">
    <source>
        <dbReference type="ARBA" id="ARBA00037128"/>
    </source>
</evidence>
<comment type="subcellular location">
    <subcellularLocation>
        <location evidence="1">Cytoplasm</location>
    </subcellularLocation>
</comment>
<dbReference type="Pfam" id="PF00104">
    <property type="entry name" value="Hormone_recep"/>
    <property type="match status" value="1"/>
</dbReference>
<dbReference type="Proteomes" id="UP001108240">
    <property type="component" value="Unplaced"/>
</dbReference>
<dbReference type="PANTHER" id="PTHR48092">
    <property type="entry name" value="KNIRPS-RELATED PROTEIN-RELATED"/>
    <property type="match status" value="1"/>
</dbReference>
<dbReference type="OMA" id="ITFPKME"/>
<dbReference type="PRINTS" id="PR00398">
    <property type="entry name" value="STRDHORMONER"/>
</dbReference>
<dbReference type="GO" id="GO:1990239">
    <property type="term" value="F:steroid hormone binding"/>
    <property type="evidence" value="ECO:0007669"/>
    <property type="project" value="UniProtKB-ARBA"/>
</dbReference>
<organism evidence="20 21">
    <name type="scientific">Cyprinus carpio carpio</name>
    <dbReference type="NCBI Taxonomy" id="630221"/>
    <lineage>
        <taxon>Eukaryota</taxon>
        <taxon>Metazoa</taxon>
        <taxon>Chordata</taxon>
        <taxon>Craniata</taxon>
        <taxon>Vertebrata</taxon>
        <taxon>Euteleostomi</taxon>
        <taxon>Actinopterygii</taxon>
        <taxon>Neopterygii</taxon>
        <taxon>Teleostei</taxon>
        <taxon>Ostariophysi</taxon>
        <taxon>Cypriniformes</taxon>
        <taxon>Cyprinidae</taxon>
        <taxon>Cyprininae</taxon>
        <taxon>Cyprinus</taxon>
    </lineage>
</organism>
<dbReference type="GO" id="GO:0051414">
    <property type="term" value="P:response to cortisol"/>
    <property type="evidence" value="ECO:0007669"/>
    <property type="project" value="UniProtKB-ARBA"/>
</dbReference>
<dbReference type="PROSITE" id="PS51030">
    <property type="entry name" value="NUCLEAR_REC_DBD_2"/>
    <property type="match status" value="1"/>
</dbReference>
<dbReference type="Ensembl" id="ENSCCRT00000006023.2">
    <property type="protein sequence ID" value="ENSCCRP00000005460.2"/>
    <property type="gene ID" value="ENSCCRG00000003237.2"/>
</dbReference>
<evidence type="ECO:0000259" key="19">
    <source>
        <dbReference type="PROSITE" id="PS51843"/>
    </source>
</evidence>
<dbReference type="GeneTree" id="ENSGT00940000159333"/>
<feature type="compositionally biased region" description="Polar residues" evidence="17">
    <location>
        <begin position="323"/>
        <end position="359"/>
    </location>
</feature>
<dbReference type="SUPFAM" id="SSF57716">
    <property type="entry name" value="Glucocorticoid receptor-like (DNA-binding domain)"/>
    <property type="match status" value="1"/>
</dbReference>
<dbReference type="Gene3D" id="3.30.50.10">
    <property type="entry name" value="Erythroid Transcription Factor GATA-1, subunit A"/>
    <property type="match status" value="1"/>
</dbReference>
<dbReference type="SUPFAM" id="SSF48508">
    <property type="entry name" value="Nuclear receptor ligand-binding domain"/>
    <property type="match status" value="1"/>
</dbReference>
<dbReference type="GO" id="GO:1990794">
    <property type="term" value="C:basolateral part of cell"/>
    <property type="evidence" value="ECO:0007669"/>
    <property type="project" value="UniProtKB-ARBA"/>
</dbReference>
<evidence type="ECO:0000256" key="4">
    <source>
        <dbReference type="ARBA" id="ARBA00022665"/>
    </source>
</evidence>
<keyword evidence="9" id="KW-0446">Lipid-binding</keyword>
<feature type="region of interest" description="Disordered" evidence="17">
    <location>
        <begin position="709"/>
        <end position="733"/>
    </location>
</feature>
<dbReference type="PROSITE" id="PS00031">
    <property type="entry name" value="NUCLEAR_REC_DBD_1"/>
    <property type="match status" value="1"/>
</dbReference>
<evidence type="ECO:0000256" key="15">
    <source>
        <dbReference type="ARBA" id="ARBA00039945"/>
    </source>
</evidence>
<dbReference type="InterPro" id="IPR001628">
    <property type="entry name" value="Znf_hrmn_rcpt"/>
</dbReference>
<dbReference type="FunFam" id="1.10.565.10:FF:000004">
    <property type="entry name" value="Androgen receptor variant"/>
    <property type="match status" value="1"/>
</dbReference>
<feature type="region of interest" description="Disordered" evidence="17">
    <location>
        <begin position="273"/>
        <end position="292"/>
    </location>
</feature>
<evidence type="ECO:0000256" key="10">
    <source>
        <dbReference type="ARBA" id="ARBA00023125"/>
    </source>
</evidence>
<dbReference type="SMART" id="SM00430">
    <property type="entry name" value="HOLI"/>
    <property type="match status" value="1"/>
</dbReference>
<feature type="compositionally biased region" description="Low complexity" evidence="17">
    <location>
        <begin position="306"/>
        <end position="322"/>
    </location>
</feature>
<keyword evidence="4" id="KW-0754">Steroid-binding</keyword>
<dbReference type="SMART" id="SM00399">
    <property type="entry name" value="ZnF_C4"/>
    <property type="match status" value="1"/>
</dbReference>
<reference evidence="20" key="1">
    <citation type="submission" date="2025-08" db="UniProtKB">
        <authorList>
            <consortium name="Ensembl"/>
        </authorList>
    </citation>
    <scope>IDENTIFICATION</scope>
</reference>
<evidence type="ECO:0000256" key="6">
    <source>
        <dbReference type="ARBA" id="ARBA00022771"/>
    </source>
</evidence>
<dbReference type="PROSITE" id="PS51843">
    <property type="entry name" value="NR_LBD"/>
    <property type="match status" value="1"/>
</dbReference>
<evidence type="ECO:0000256" key="16">
    <source>
        <dbReference type="ARBA" id="ARBA00042670"/>
    </source>
</evidence>
<dbReference type="InterPro" id="IPR013088">
    <property type="entry name" value="Znf_NHR/GATA"/>
</dbReference>
<evidence type="ECO:0000313" key="21">
    <source>
        <dbReference type="Proteomes" id="UP001108240"/>
    </source>
</evidence>
<evidence type="ECO:0000313" key="20">
    <source>
        <dbReference type="Ensembl" id="ENSCCRP00000005460.2"/>
    </source>
</evidence>
<feature type="domain" description="Nuclear receptor" evidence="18">
    <location>
        <begin position="635"/>
        <end position="710"/>
    </location>
</feature>
<dbReference type="PRINTS" id="PR00047">
    <property type="entry name" value="STROIDFINGER"/>
</dbReference>
<evidence type="ECO:0000256" key="11">
    <source>
        <dbReference type="ARBA" id="ARBA00023163"/>
    </source>
</evidence>
<evidence type="ECO:0000259" key="18">
    <source>
        <dbReference type="PROSITE" id="PS51030"/>
    </source>
</evidence>
<comment type="function">
    <text evidence="14">Receptor for both mineralocorticoids (MC) such as aldosterone and glucocorticoids (GC) such as corticosterone or cortisol. Binds to mineralocorticoid response elements (MRE) and transactivates target genes. The effect of MC is to increase ion and water transport and thus raise extracellular fluid volume and blood pressure and lower potassium levels.</text>
</comment>
<comment type="similarity">
    <text evidence="2">Belongs to the nuclear hormone receptor family. NR3 subfamily.</text>
</comment>
<dbReference type="Gene3D" id="1.10.565.10">
    <property type="entry name" value="Retinoid X Receptor"/>
    <property type="match status" value="1"/>
</dbReference>
<dbReference type="InterPro" id="IPR035500">
    <property type="entry name" value="NHR-like_dom_sf"/>
</dbReference>
<dbReference type="InterPro" id="IPR000536">
    <property type="entry name" value="Nucl_hrmn_rcpt_lig-bd"/>
</dbReference>
<dbReference type="GO" id="GO:0005737">
    <property type="term" value="C:cytoplasm"/>
    <property type="evidence" value="ECO:0007669"/>
    <property type="project" value="UniProtKB-SubCell"/>
</dbReference>
<feature type="region of interest" description="Disordered" evidence="17">
    <location>
        <begin position="185"/>
        <end position="207"/>
    </location>
</feature>
<dbReference type="InterPro" id="IPR001723">
    <property type="entry name" value="Nuclear_hrmn_rcpt"/>
</dbReference>
<evidence type="ECO:0000256" key="9">
    <source>
        <dbReference type="ARBA" id="ARBA00023121"/>
    </source>
</evidence>
<name>A0A8C0YAS7_CYPCA</name>
<sequence length="1008" mass="110224">MCVDVQYLRAEAHFYELDLLPSLLHFCLLAGLSNDPGMETKRYQSYCEGANAENKWAQMPNNMEYCSSAEENLTNSDVLMDIVNSSNAPNVPSACKDNNFKTTETTMLRVNQNQPLPFPSFKNSFHNRKLETDSKELSKTVAESMGLYMNSAREAEFSFAQQGTAGGQGSPEKLYPLCGRAIEDSQSKKTGSPKMKAPPTSFPPGAQLPNGGPQECGVVSASVPFALATALSCSTDGSGPMSSPTGHNMVSSTTSPTFFDSDCPSLASARKNLTQGQHTSPNTCSPVKSSMVGSPPLASPLSVIKSPVSSPHSIGSVSSPLSCNTNMRSSVSSPTTYGGNTSNIRPSISSPPTVGSMTMSSPRNSSRGFSVSSPPSGLGLVQNDVNSPESREHDFKAFEFPKVENVDGEIFNIGLDAMGVAKYIKNEPGTDYRSMCLGSSKSAMPHSPFITHIKTEPNREVTCSNLQFVEPQHSLSCFPSTETTYLSLRDNIDEYSLSGILGPPVSSLNGNYEPGVFPNNGLPKGIKQETNDGSYYQENNNVPTSAIVGVNSGGHSFHYQIGAQGTMSFSRHNLRDQTNPLLNLISPVTGLMETWKTRPGLSQGPLSARGDGYPGSVCLTENLESASLRHTSSTAKVCLVCGDEASGCHYGVVTCGSCKVFFKRAVEGQHNYLCAGRNDCIIDKIRRKNCPACRVRKCLQAGMNLGARKSKKLGKMKSVSEDSSLQNSKDRPPFLTSEKELSSANALVPHVPTVAPFLSPSVCSVLELIEPEVVFAGYDNTQPDTTDHLLTSLNHLAGKQMIRVVKWAKVLPGFRSLPIEDQITLIQYSWMCLSSFSLSWRSYKHTNAQMLYFAPDLVFNEERMQQSTMYDLCVGMRQVSQEFVRLQLTYEEFLAMKVLLLLSTVPKDGLKNQGAFEEMRVNYIKELRRSVGKATNNSGQTWQRFFQLTKLLDAMHELVGSLLDFCFYTFRESQALKVEFPEMLVEIISDQIPKVESGLTHTLYFHKK</sequence>
<evidence type="ECO:0000256" key="12">
    <source>
        <dbReference type="ARBA" id="ARBA00023170"/>
    </source>
</evidence>
<dbReference type="AlphaFoldDB" id="A0A8C0YAS7"/>
<evidence type="ECO:0000256" key="3">
    <source>
        <dbReference type="ARBA" id="ARBA00022490"/>
    </source>
</evidence>
<accession>A0A8C0YAS7</accession>
<evidence type="ECO:0000256" key="17">
    <source>
        <dbReference type="SAM" id="MobiDB-lite"/>
    </source>
</evidence>
<keyword evidence="6" id="KW-0863">Zinc-finger</keyword>
<keyword evidence="8" id="KW-0805">Transcription regulation</keyword>
<keyword evidence="7" id="KW-0862">Zinc</keyword>
<evidence type="ECO:0000256" key="1">
    <source>
        <dbReference type="ARBA" id="ARBA00004496"/>
    </source>
</evidence>
<keyword evidence="13" id="KW-0539">Nucleus</keyword>
<keyword evidence="3" id="KW-0963">Cytoplasm</keyword>
<protein>
    <recommendedName>
        <fullName evidence="15">Mineralocorticoid receptor</fullName>
    </recommendedName>
    <alternativeName>
        <fullName evidence="16">Nuclear receptor subfamily 3 group C member 2</fullName>
    </alternativeName>
</protein>
<dbReference type="GO" id="GO:0008270">
    <property type="term" value="F:zinc ion binding"/>
    <property type="evidence" value="ECO:0007669"/>
    <property type="project" value="UniProtKB-KW"/>
</dbReference>
<reference evidence="20" key="2">
    <citation type="submission" date="2025-09" db="UniProtKB">
        <authorList>
            <consortium name="Ensembl"/>
        </authorList>
    </citation>
    <scope>IDENTIFICATION</scope>
</reference>
<keyword evidence="12" id="KW-0675">Receptor</keyword>
<evidence type="ECO:0000256" key="2">
    <source>
        <dbReference type="ARBA" id="ARBA00005413"/>
    </source>
</evidence>
<dbReference type="GO" id="GO:0001046">
    <property type="term" value="F:core promoter sequence-specific DNA binding"/>
    <property type="evidence" value="ECO:0007669"/>
    <property type="project" value="UniProtKB-ARBA"/>
</dbReference>
<feature type="compositionally biased region" description="Low complexity" evidence="17">
    <location>
        <begin position="360"/>
        <end position="377"/>
    </location>
</feature>
<dbReference type="GO" id="GO:0010628">
    <property type="term" value="P:positive regulation of gene expression"/>
    <property type="evidence" value="ECO:0007669"/>
    <property type="project" value="UniProtKB-ARBA"/>
</dbReference>
<evidence type="ECO:0000256" key="13">
    <source>
        <dbReference type="ARBA" id="ARBA00023242"/>
    </source>
</evidence>
<proteinExistence type="inferred from homology"/>
<dbReference type="Pfam" id="PF00105">
    <property type="entry name" value="zf-C4"/>
    <property type="match status" value="1"/>
</dbReference>
<feature type="region of interest" description="Disordered" evidence="17">
    <location>
        <begin position="298"/>
        <end position="388"/>
    </location>
</feature>
<dbReference type="CDD" id="cd07075">
    <property type="entry name" value="NR_LBD_MR"/>
    <property type="match status" value="1"/>
</dbReference>
<keyword evidence="11" id="KW-0804">Transcription</keyword>
<dbReference type="InterPro" id="IPR050200">
    <property type="entry name" value="Nuclear_hormone_rcpt_NR3"/>
</dbReference>
<keyword evidence="10" id="KW-0238">DNA-binding</keyword>
<feature type="domain" description="NR LBD" evidence="19">
    <location>
        <begin position="754"/>
        <end position="988"/>
    </location>
</feature>
<dbReference type="GO" id="GO:0031963">
    <property type="term" value="F:nuclear cortisol receptor activity"/>
    <property type="evidence" value="ECO:0007669"/>
    <property type="project" value="UniProtKB-ARBA"/>
</dbReference>
<evidence type="ECO:0000256" key="5">
    <source>
        <dbReference type="ARBA" id="ARBA00022723"/>
    </source>
</evidence>
<keyword evidence="21" id="KW-1185">Reference proteome</keyword>
<evidence type="ECO:0000256" key="7">
    <source>
        <dbReference type="ARBA" id="ARBA00022833"/>
    </source>
</evidence>
<dbReference type="CDD" id="cd07172">
    <property type="entry name" value="NR_DBD_GR_PR"/>
    <property type="match status" value="1"/>
</dbReference>